<dbReference type="EMBL" id="CP060713">
    <property type="protein sequence ID" value="QNN54714.1"/>
    <property type="molecule type" value="Genomic_DNA"/>
</dbReference>
<dbReference type="InterPro" id="IPR029063">
    <property type="entry name" value="SAM-dependent_MTases_sf"/>
</dbReference>
<dbReference type="AlphaFoldDB" id="A0A7G9RGI9"/>
<sequence length="138" mass="14700">MKPGSWIAETGDSYDRVADRYADLVRAGLEALPLEKRLVDHFAQRVAEAGGGPVLDIGCGPGLLTRDLASRGLAVSGIDISTAMLRLARTKTQDSASPQRRLHRSPLPTVRPQASSAGTCCTMSRTRTLGPRSEKSLG</sequence>
<protein>
    <submittedName>
        <fullName evidence="3">Methyltransferase domain-containing protein</fullName>
    </submittedName>
</protein>
<feature type="region of interest" description="Disordered" evidence="1">
    <location>
        <begin position="90"/>
        <end position="138"/>
    </location>
</feature>
<keyword evidence="3" id="KW-0489">Methyltransferase</keyword>
<gene>
    <name evidence="3" type="ORF">H9L09_10685</name>
</gene>
<dbReference type="GO" id="GO:0032259">
    <property type="term" value="P:methylation"/>
    <property type="evidence" value="ECO:0007669"/>
    <property type="project" value="UniProtKB-KW"/>
</dbReference>
<dbReference type="InterPro" id="IPR041698">
    <property type="entry name" value="Methyltransf_25"/>
</dbReference>
<keyword evidence="4" id="KW-1185">Reference proteome</keyword>
<dbReference type="Pfam" id="PF13649">
    <property type="entry name" value="Methyltransf_25"/>
    <property type="match status" value="1"/>
</dbReference>
<organism evidence="3 4">
    <name type="scientific">Nocardioides mesophilus</name>
    <dbReference type="NCBI Taxonomy" id="433659"/>
    <lineage>
        <taxon>Bacteria</taxon>
        <taxon>Bacillati</taxon>
        <taxon>Actinomycetota</taxon>
        <taxon>Actinomycetes</taxon>
        <taxon>Propionibacteriales</taxon>
        <taxon>Nocardioidaceae</taxon>
        <taxon>Nocardioides</taxon>
    </lineage>
</organism>
<proteinExistence type="predicted"/>
<evidence type="ECO:0000259" key="2">
    <source>
        <dbReference type="Pfam" id="PF13649"/>
    </source>
</evidence>
<feature type="domain" description="Methyltransferase" evidence="2">
    <location>
        <begin position="54"/>
        <end position="101"/>
    </location>
</feature>
<evidence type="ECO:0000313" key="4">
    <source>
        <dbReference type="Proteomes" id="UP000515947"/>
    </source>
</evidence>
<dbReference type="CDD" id="cd02440">
    <property type="entry name" value="AdoMet_MTases"/>
    <property type="match status" value="1"/>
</dbReference>
<feature type="compositionally biased region" description="Polar residues" evidence="1">
    <location>
        <begin position="112"/>
        <end position="127"/>
    </location>
</feature>
<evidence type="ECO:0000256" key="1">
    <source>
        <dbReference type="SAM" id="MobiDB-lite"/>
    </source>
</evidence>
<dbReference type="SUPFAM" id="SSF53335">
    <property type="entry name" value="S-adenosyl-L-methionine-dependent methyltransferases"/>
    <property type="match status" value="1"/>
</dbReference>
<evidence type="ECO:0000313" key="3">
    <source>
        <dbReference type="EMBL" id="QNN54714.1"/>
    </source>
</evidence>
<dbReference type="Gene3D" id="3.40.50.150">
    <property type="entry name" value="Vaccinia Virus protein VP39"/>
    <property type="match status" value="1"/>
</dbReference>
<dbReference type="KEGG" id="nmes:H9L09_10685"/>
<dbReference type="Proteomes" id="UP000515947">
    <property type="component" value="Chromosome"/>
</dbReference>
<dbReference type="GO" id="GO:0008168">
    <property type="term" value="F:methyltransferase activity"/>
    <property type="evidence" value="ECO:0007669"/>
    <property type="project" value="UniProtKB-KW"/>
</dbReference>
<keyword evidence="3" id="KW-0808">Transferase</keyword>
<reference evidence="3 4" key="1">
    <citation type="submission" date="2020-08" db="EMBL/GenBank/DDBJ databases">
        <title>Genome sequence of Nocardioides mesophilus KACC 16243T.</title>
        <authorList>
            <person name="Hyun D.-W."/>
            <person name="Bae J.-W."/>
        </authorList>
    </citation>
    <scope>NUCLEOTIDE SEQUENCE [LARGE SCALE GENOMIC DNA]</scope>
    <source>
        <strain evidence="3 4">KACC 16243</strain>
    </source>
</reference>
<accession>A0A7G9RGI9</accession>
<name>A0A7G9RGI9_9ACTN</name>